<comment type="subcellular location">
    <subcellularLocation>
        <location evidence="1">Cell membrane</location>
        <topology evidence="1">Multi-pass membrane protein</topology>
    </subcellularLocation>
</comment>
<dbReference type="AlphaFoldDB" id="A0A1I0HDE7"/>
<dbReference type="Pfam" id="PF07690">
    <property type="entry name" value="MFS_1"/>
    <property type="match status" value="1"/>
</dbReference>
<dbReference type="RefSeq" id="WP_093136259.1">
    <property type="nucleotide sequence ID" value="NZ_FOHJ01000008.1"/>
</dbReference>
<organism evidence="8 9">
    <name type="scientific">Salinibacillus kushneri</name>
    <dbReference type="NCBI Taxonomy" id="237682"/>
    <lineage>
        <taxon>Bacteria</taxon>
        <taxon>Bacillati</taxon>
        <taxon>Bacillota</taxon>
        <taxon>Bacilli</taxon>
        <taxon>Bacillales</taxon>
        <taxon>Bacillaceae</taxon>
        <taxon>Salinibacillus</taxon>
    </lineage>
</organism>
<evidence type="ECO:0000256" key="1">
    <source>
        <dbReference type="ARBA" id="ARBA00004651"/>
    </source>
</evidence>
<feature type="transmembrane region" description="Helical" evidence="6">
    <location>
        <begin position="53"/>
        <end position="69"/>
    </location>
</feature>
<dbReference type="InterPro" id="IPR052524">
    <property type="entry name" value="MFS_Cyanate_Porter"/>
</dbReference>
<evidence type="ECO:0000313" key="9">
    <source>
        <dbReference type="Proteomes" id="UP000199095"/>
    </source>
</evidence>
<feature type="transmembrane region" description="Helical" evidence="6">
    <location>
        <begin position="163"/>
        <end position="186"/>
    </location>
</feature>
<feature type="transmembrane region" description="Helical" evidence="6">
    <location>
        <begin position="134"/>
        <end position="157"/>
    </location>
</feature>
<name>A0A1I0HDE7_9BACI</name>
<dbReference type="InterPro" id="IPR020846">
    <property type="entry name" value="MFS_dom"/>
</dbReference>
<evidence type="ECO:0000256" key="3">
    <source>
        <dbReference type="ARBA" id="ARBA00022692"/>
    </source>
</evidence>
<feature type="transmembrane region" description="Helical" evidence="6">
    <location>
        <begin position="104"/>
        <end position="122"/>
    </location>
</feature>
<dbReference type="InterPro" id="IPR011701">
    <property type="entry name" value="MFS"/>
</dbReference>
<keyword evidence="5 6" id="KW-0472">Membrane</keyword>
<evidence type="ECO:0000256" key="2">
    <source>
        <dbReference type="ARBA" id="ARBA00022448"/>
    </source>
</evidence>
<dbReference type="OrthoDB" id="9797740at2"/>
<dbReference type="Gene3D" id="1.20.1250.20">
    <property type="entry name" value="MFS general substrate transporter like domains"/>
    <property type="match status" value="1"/>
</dbReference>
<dbReference type="PROSITE" id="PS50850">
    <property type="entry name" value="MFS"/>
    <property type="match status" value="1"/>
</dbReference>
<dbReference type="Proteomes" id="UP000199095">
    <property type="component" value="Unassembled WGS sequence"/>
</dbReference>
<dbReference type="GO" id="GO:0022857">
    <property type="term" value="F:transmembrane transporter activity"/>
    <property type="evidence" value="ECO:0007669"/>
    <property type="project" value="InterPro"/>
</dbReference>
<feature type="transmembrane region" description="Helical" evidence="6">
    <location>
        <begin position="206"/>
        <end position="230"/>
    </location>
</feature>
<dbReference type="GO" id="GO:0005886">
    <property type="term" value="C:plasma membrane"/>
    <property type="evidence" value="ECO:0007669"/>
    <property type="project" value="UniProtKB-SubCell"/>
</dbReference>
<dbReference type="CDD" id="cd17339">
    <property type="entry name" value="MFS_NIMT_CynX_like"/>
    <property type="match status" value="1"/>
</dbReference>
<sequence length="393" mass="41993">MKHMNSKSTLSTILLLTGIVLIAINLRPAITSVGPLMGTIRDDIGLANWNTGLITSLPLLAFAIMSPVAPKIANRLGNEKALLLGLILLLSGIGIRSLALVPALYIGTTFVGLGIAVCNVLLPGVIKEKFPDKVGLMTGAYTTIMSVFAAIASGLSVPLATALGWQMSLLIWALFALIGITIWVIINHKNNDTPDQQYFETNSSQLFRSAMAWQVTLFMGLQSFLFYVTISWLPELLHHSGISIETAGWLLSYMQFISLPVTFYTPILASRFNNQQGISIGIGLLGLLGYGGLLFDGSLFITIISVTLIGFALGACISLALAFLGMRSIDAKQAANLSGMAQSFGYLLAAIGPLLIGLLFDITKTWTVPLLVMLIVVLVLTGFGIGAGRDKYV</sequence>
<feature type="transmembrane region" description="Helical" evidence="6">
    <location>
        <begin position="81"/>
        <end position="98"/>
    </location>
</feature>
<dbReference type="PANTHER" id="PTHR23523">
    <property type="match status" value="1"/>
</dbReference>
<feature type="transmembrane region" description="Helical" evidence="6">
    <location>
        <begin position="250"/>
        <end position="269"/>
    </location>
</feature>
<keyword evidence="3 6" id="KW-0812">Transmembrane</keyword>
<feature type="transmembrane region" description="Helical" evidence="6">
    <location>
        <begin position="344"/>
        <end position="360"/>
    </location>
</feature>
<feature type="transmembrane region" description="Helical" evidence="6">
    <location>
        <begin position="366"/>
        <end position="387"/>
    </location>
</feature>
<dbReference type="SUPFAM" id="SSF103473">
    <property type="entry name" value="MFS general substrate transporter"/>
    <property type="match status" value="1"/>
</dbReference>
<evidence type="ECO:0000259" key="7">
    <source>
        <dbReference type="PROSITE" id="PS50850"/>
    </source>
</evidence>
<protein>
    <submittedName>
        <fullName evidence="8">MFS transporter, CP family, cyanate transporter</fullName>
    </submittedName>
</protein>
<evidence type="ECO:0000256" key="6">
    <source>
        <dbReference type="SAM" id="Phobius"/>
    </source>
</evidence>
<reference evidence="9" key="1">
    <citation type="submission" date="2016-10" db="EMBL/GenBank/DDBJ databases">
        <authorList>
            <person name="Varghese N."/>
            <person name="Submissions S."/>
        </authorList>
    </citation>
    <scope>NUCLEOTIDE SEQUENCE [LARGE SCALE GENOMIC DNA]</scope>
    <source>
        <strain evidence="9">CGMCC 1.3566</strain>
    </source>
</reference>
<gene>
    <name evidence="8" type="ORF">SAMN05421676_108144</name>
</gene>
<keyword evidence="4 6" id="KW-1133">Transmembrane helix</keyword>
<feature type="domain" description="Major facilitator superfamily (MFS) profile" evidence="7">
    <location>
        <begin position="11"/>
        <end position="393"/>
    </location>
</feature>
<feature type="transmembrane region" description="Helical" evidence="6">
    <location>
        <begin position="299"/>
        <end position="324"/>
    </location>
</feature>
<proteinExistence type="predicted"/>
<evidence type="ECO:0000313" key="8">
    <source>
        <dbReference type="EMBL" id="SET81033.1"/>
    </source>
</evidence>
<feature type="transmembrane region" description="Helical" evidence="6">
    <location>
        <begin position="276"/>
        <end position="293"/>
    </location>
</feature>
<dbReference type="PANTHER" id="PTHR23523:SF2">
    <property type="entry name" value="2-NITROIMIDAZOLE TRANSPORTER"/>
    <property type="match status" value="1"/>
</dbReference>
<evidence type="ECO:0000256" key="4">
    <source>
        <dbReference type="ARBA" id="ARBA00022989"/>
    </source>
</evidence>
<accession>A0A1I0HDE7</accession>
<dbReference type="InterPro" id="IPR036259">
    <property type="entry name" value="MFS_trans_sf"/>
</dbReference>
<dbReference type="EMBL" id="FOHJ01000008">
    <property type="protein sequence ID" value="SET81033.1"/>
    <property type="molecule type" value="Genomic_DNA"/>
</dbReference>
<keyword evidence="2" id="KW-0813">Transport</keyword>
<dbReference type="STRING" id="237682.SAMN05421676_108144"/>
<evidence type="ECO:0000256" key="5">
    <source>
        <dbReference type="ARBA" id="ARBA00023136"/>
    </source>
</evidence>
<keyword evidence="9" id="KW-1185">Reference proteome</keyword>